<sequence length="57" mass="6357">MTLLWGSSLVAVLLCSSAWALTRSALAPENEVPLRPTSWLPDSQITTIHLPKDRTRR</sequence>
<organism evidence="2 3">
    <name type="scientific">Albula glossodonta</name>
    <name type="common">roundjaw bonefish</name>
    <dbReference type="NCBI Taxonomy" id="121402"/>
    <lineage>
        <taxon>Eukaryota</taxon>
        <taxon>Metazoa</taxon>
        <taxon>Chordata</taxon>
        <taxon>Craniata</taxon>
        <taxon>Vertebrata</taxon>
        <taxon>Euteleostomi</taxon>
        <taxon>Actinopterygii</taxon>
        <taxon>Neopterygii</taxon>
        <taxon>Teleostei</taxon>
        <taxon>Albuliformes</taxon>
        <taxon>Albulidae</taxon>
        <taxon>Albula</taxon>
    </lineage>
</organism>
<name>A0A8T2NQF4_9TELE</name>
<feature type="signal peptide" evidence="1">
    <location>
        <begin position="1"/>
        <end position="20"/>
    </location>
</feature>
<keyword evidence="3" id="KW-1185">Reference proteome</keyword>
<dbReference type="AlphaFoldDB" id="A0A8T2NQF4"/>
<dbReference type="EMBL" id="JAFBMS010000032">
    <property type="protein sequence ID" value="KAG9341836.1"/>
    <property type="molecule type" value="Genomic_DNA"/>
</dbReference>
<gene>
    <name evidence="2" type="ORF">JZ751_018560</name>
</gene>
<reference evidence="2" key="1">
    <citation type="thesis" date="2021" institute="BYU ScholarsArchive" country="Provo, UT, USA">
        <title>Applications of and Algorithms for Genome Assembly and Genomic Analyses with an Emphasis on Marine Teleosts.</title>
        <authorList>
            <person name="Pickett B.D."/>
        </authorList>
    </citation>
    <scope>NUCLEOTIDE SEQUENCE</scope>
    <source>
        <strain evidence="2">HI-2016</strain>
    </source>
</reference>
<proteinExistence type="predicted"/>
<accession>A0A8T2NQF4</accession>
<feature type="chain" id="PRO_5035721113" evidence="1">
    <location>
        <begin position="21"/>
        <end position="57"/>
    </location>
</feature>
<keyword evidence="1" id="KW-0732">Signal</keyword>
<evidence type="ECO:0000313" key="3">
    <source>
        <dbReference type="Proteomes" id="UP000824540"/>
    </source>
</evidence>
<evidence type="ECO:0000256" key="1">
    <source>
        <dbReference type="SAM" id="SignalP"/>
    </source>
</evidence>
<comment type="caution">
    <text evidence="2">The sequence shown here is derived from an EMBL/GenBank/DDBJ whole genome shotgun (WGS) entry which is preliminary data.</text>
</comment>
<protein>
    <submittedName>
        <fullName evidence="2">Uncharacterized protein</fullName>
    </submittedName>
</protein>
<dbReference type="Proteomes" id="UP000824540">
    <property type="component" value="Unassembled WGS sequence"/>
</dbReference>
<evidence type="ECO:0000313" key="2">
    <source>
        <dbReference type="EMBL" id="KAG9341836.1"/>
    </source>
</evidence>
<dbReference type="OrthoDB" id="9872501at2759"/>